<name>A0AAE3YDB7_9FLAO</name>
<protein>
    <submittedName>
        <fullName evidence="2">Uncharacterized protein</fullName>
    </submittedName>
</protein>
<keyword evidence="1" id="KW-0812">Transmembrane</keyword>
<dbReference type="AlphaFoldDB" id="A0AAE3YDB7"/>
<reference evidence="2" key="1">
    <citation type="submission" date="2023-07" db="EMBL/GenBank/DDBJ databases">
        <title>Sorghum-associated microbial communities from plants grown in Nebraska, USA.</title>
        <authorList>
            <person name="Schachtman D."/>
        </authorList>
    </citation>
    <scope>NUCLEOTIDE SEQUENCE</scope>
    <source>
        <strain evidence="2">DS2360</strain>
    </source>
</reference>
<gene>
    <name evidence="2" type="ORF">J2787_003673</name>
</gene>
<dbReference type="RefSeq" id="WP_309947522.1">
    <property type="nucleotide sequence ID" value="NZ_JAVDQY010000004.1"/>
</dbReference>
<dbReference type="EMBL" id="JAVDQY010000004">
    <property type="protein sequence ID" value="MDR6528254.1"/>
    <property type="molecule type" value="Genomic_DNA"/>
</dbReference>
<feature type="transmembrane region" description="Helical" evidence="1">
    <location>
        <begin position="6"/>
        <end position="24"/>
    </location>
</feature>
<evidence type="ECO:0000313" key="2">
    <source>
        <dbReference type="EMBL" id="MDR6528254.1"/>
    </source>
</evidence>
<sequence length="141" mass="16199">MKKRDLVYLFLVVVATLLVIYIFTYSPSNGNKFTIADIKVAIEGKVKKKVAVREGLITHAKISRYNKPDTLIFLGESVDRVNVGDIILKEKNSPFFYIKEEGAKRKKLTYVLIPKSILNDEDFPKQWKDSCKTSWKEVVVD</sequence>
<evidence type="ECO:0000256" key="1">
    <source>
        <dbReference type="SAM" id="Phobius"/>
    </source>
</evidence>
<dbReference type="Proteomes" id="UP001184861">
    <property type="component" value="Unassembled WGS sequence"/>
</dbReference>
<keyword evidence="1" id="KW-1133">Transmembrane helix</keyword>
<comment type="caution">
    <text evidence="2">The sequence shown here is derived from an EMBL/GenBank/DDBJ whole genome shotgun (WGS) entry which is preliminary data.</text>
</comment>
<accession>A0AAE3YDB7</accession>
<organism evidence="2 3">
    <name type="scientific">Chryseobacterium rhizosphaerae</name>
    <dbReference type="NCBI Taxonomy" id="395937"/>
    <lineage>
        <taxon>Bacteria</taxon>
        <taxon>Pseudomonadati</taxon>
        <taxon>Bacteroidota</taxon>
        <taxon>Flavobacteriia</taxon>
        <taxon>Flavobacteriales</taxon>
        <taxon>Weeksellaceae</taxon>
        <taxon>Chryseobacterium group</taxon>
        <taxon>Chryseobacterium</taxon>
    </lineage>
</organism>
<evidence type="ECO:0000313" key="3">
    <source>
        <dbReference type="Proteomes" id="UP001184861"/>
    </source>
</evidence>
<keyword evidence="1" id="KW-0472">Membrane</keyword>
<proteinExistence type="predicted"/>